<feature type="compositionally biased region" description="Polar residues" evidence="1">
    <location>
        <begin position="40"/>
        <end position="57"/>
    </location>
</feature>
<evidence type="ECO:0000256" key="1">
    <source>
        <dbReference type="SAM" id="MobiDB-lite"/>
    </source>
</evidence>
<keyword evidence="3" id="KW-1185">Reference proteome</keyword>
<dbReference type="AlphaFoldDB" id="A0A9N7VWY7"/>
<dbReference type="EMBL" id="CADEAL010004269">
    <property type="protein sequence ID" value="CAB1455770.1"/>
    <property type="molecule type" value="Genomic_DNA"/>
</dbReference>
<feature type="region of interest" description="Disordered" evidence="1">
    <location>
        <begin position="206"/>
        <end position="235"/>
    </location>
</feature>
<reference evidence="2" key="1">
    <citation type="submission" date="2020-03" db="EMBL/GenBank/DDBJ databases">
        <authorList>
            <person name="Weist P."/>
        </authorList>
    </citation>
    <scope>NUCLEOTIDE SEQUENCE</scope>
</reference>
<feature type="compositionally biased region" description="Polar residues" evidence="1">
    <location>
        <begin position="1"/>
        <end position="16"/>
    </location>
</feature>
<sequence>MGSNNHIITNSASALSDVTGRKEASGVHARGCQSAAPHMSTCSHTGVTTPRLGTTAVSRERSTGLRAPTTTAHEDDPREDDVCGQFRWLRHSRHRRTESPDEKHLSTSSPTPLFFLPRLPPTVSHLAPKLYVRAVGDTLFLPGVACLTTSWREEGGSAAALNVALEVPSELCRGERWRKPLGCGKRSPAYNHLIAQRYTITPAVVDSGREPGSPRHRLSRGFPSQRPPTRTTPGRCVTSTMTIAKRRVEADYHMNYDTGYDRD</sequence>
<feature type="region of interest" description="Disordered" evidence="1">
    <location>
        <begin position="1"/>
        <end position="79"/>
    </location>
</feature>
<proteinExistence type="predicted"/>
<protein>
    <submittedName>
        <fullName evidence="2">Uncharacterized protein</fullName>
    </submittedName>
</protein>
<comment type="caution">
    <text evidence="2">The sequence shown here is derived from an EMBL/GenBank/DDBJ whole genome shotgun (WGS) entry which is preliminary data.</text>
</comment>
<name>A0A9N7VWY7_PLEPL</name>
<accession>A0A9N7VWY7</accession>
<organism evidence="2 3">
    <name type="scientific">Pleuronectes platessa</name>
    <name type="common">European plaice</name>
    <dbReference type="NCBI Taxonomy" id="8262"/>
    <lineage>
        <taxon>Eukaryota</taxon>
        <taxon>Metazoa</taxon>
        <taxon>Chordata</taxon>
        <taxon>Craniata</taxon>
        <taxon>Vertebrata</taxon>
        <taxon>Euteleostomi</taxon>
        <taxon>Actinopterygii</taxon>
        <taxon>Neopterygii</taxon>
        <taxon>Teleostei</taxon>
        <taxon>Neoteleostei</taxon>
        <taxon>Acanthomorphata</taxon>
        <taxon>Carangaria</taxon>
        <taxon>Pleuronectiformes</taxon>
        <taxon>Pleuronectoidei</taxon>
        <taxon>Pleuronectidae</taxon>
        <taxon>Pleuronectes</taxon>
    </lineage>
</organism>
<evidence type="ECO:0000313" key="3">
    <source>
        <dbReference type="Proteomes" id="UP001153269"/>
    </source>
</evidence>
<gene>
    <name evidence="2" type="ORF">PLEPLA_LOCUS43551</name>
</gene>
<evidence type="ECO:0000313" key="2">
    <source>
        <dbReference type="EMBL" id="CAB1455770.1"/>
    </source>
</evidence>
<dbReference type="Proteomes" id="UP001153269">
    <property type="component" value="Unassembled WGS sequence"/>
</dbReference>